<feature type="region of interest" description="Disordered" evidence="1">
    <location>
        <begin position="1"/>
        <end position="67"/>
    </location>
</feature>
<evidence type="ECO:0000256" key="1">
    <source>
        <dbReference type="SAM" id="MobiDB-lite"/>
    </source>
</evidence>
<gene>
    <name evidence="2" type="ORF">VE01_09343</name>
</gene>
<protein>
    <submittedName>
        <fullName evidence="2">Uncharacterized protein</fullName>
    </submittedName>
</protein>
<evidence type="ECO:0000313" key="2">
    <source>
        <dbReference type="EMBL" id="OBT91785.1"/>
    </source>
</evidence>
<dbReference type="GeneID" id="28842729"/>
<dbReference type="RefSeq" id="XP_018125518.1">
    <property type="nucleotide sequence ID" value="XM_018278757.1"/>
</dbReference>
<feature type="compositionally biased region" description="Basic residues" evidence="1">
    <location>
        <begin position="34"/>
        <end position="51"/>
    </location>
</feature>
<reference evidence="3" key="2">
    <citation type="journal article" date="2018" name="Nat. Commun.">
        <title>Extreme sensitivity to ultraviolet light in the fungal pathogen causing white-nose syndrome of bats.</title>
        <authorList>
            <person name="Palmer J.M."/>
            <person name="Drees K.P."/>
            <person name="Foster J.T."/>
            <person name="Lindner D.L."/>
        </authorList>
    </citation>
    <scope>NUCLEOTIDE SEQUENCE [LARGE SCALE GENOMIC DNA]</scope>
    <source>
        <strain evidence="3">UAMH 10579</strain>
    </source>
</reference>
<feature type="compositionally biased region" description="Polar residues" evidence="1">
    <location>
        <begin position="1"/>
        <end position="13"/>
    </location>
</feature>
<accession>A0A1B8G7H7</accession>
<proteinExistence type="predicted"/>
<reference evidence="2 3" key="1">
    <citation type="submission" date="2016-03" db="EMBL/GenBank/DDBJ databases">
        <title>Comparative genomics of Pseudogymnoascus destructans, the fungus causing white-nose syndrome of bats.</title>
        <authorList>
            <person name="Palmer J.M."/>
            <person name="Drees K.P."/>
            <person name="Foster J.T."/>
            <person name="Lindner D.L."/>
        </authorList>
    </citation>
    <scope>NUCLEOTIDE SEQUENCE [LARGE SCALE GENOMIC DNA]</scope>
    <source>
        <strain evidence="2 3">UAMH 10579</strain>
    </source>
</reference>
<dbReference type="OrthoDB" id="3440447at2759"/>
<organism evidence="2 3">
    <name type="scientific">Pseudogymnoascus verrucosus</name>
    <dbReference type="NCBI Taxonomy" id="342668"/>
    <lineage>
        <taxon>Eukaryota</taxon>
        <taxon>Fungi</taxon>
        <taxon>Dikarya</taxon>
        <taxon>Ascomycota</taxon>
        <taxon>Pezizomycotina</taxon>
        <taxon>Leotiomycetes</taxon>
        <taxon>Thelebolales</taxon>
        <taxon>Thelebolaceae</taxon>
        <taxon>Pseudogymnoascus</taxon>
    </lineage>
</organism>
<name>A0A1B8G7H7_9PEZI</name>
<keyword evidence="3" id="KW-1185">Reference proteome</keyword>
<sequence length="272" mass="30381">MATEWQTWRNQIPTEIEKGTPEAQKPSIFGTPPRRGRGTGRGRARSRRVPKARSSDSSTSELLPIPYRRIQDDQEKPIFRDADHNREGLAGMIGVTKEEWDQGLRTPLYAPPSDWMRLRVLQMESEMARRHFWVEEVDGYGARRAEEVELGRRVHEDIMKVGWAAFNARWKREELMGVPIPDEPVPRKKRVEGAARESSDGTGSWTDYYAEKEGKVLLEPSDPSTTEDETTESVIGGSDESSSGPSGGTEDESLSGSSGGTEDESGESERSG</sequence>
<feature type="region of interest" description="Disordered" evidence="1">
    <location>
        <begin position="179"/>
        <end position="272"/>
    </location>
</feature>
<dbReference type="EMBL" id="KV460280">
    <property type="protein sequence ID" value="OBT91785.1"/>
    <property type="molecule type" value="Genomic_DNA"/>
</dbReference>
<dbReference type="Proteomes" id="UP000091956">
    <property type="component" value="Unassembled WGS sequence"/>
</dbReference>
<evidence type="ECO:0000313" key="3">
    <source>
        <dbReference type="Proteomes" id="UP000091956"/>
    </source>
</evidence>
<feature type="compositionally biased region" description="Low complexity" evidence="1">
    <location>
        <begin position="232"/>
        <end position="244"/>
    </location>
</feature>
<dbReference type="AlphaFoldDB" id="A0A1B8G7H7"/>